<feature type="domain" description="Pesticidal crystal protein Cry22Aa Ig-like" evidence="4">
    <location>
        <begin position="1074"/>
        <end position="1154"/>
    </location>
</feature>
<dbReference type="InterPro" id="IPR013783">
    <property type="entry name" value="Ig-like_fold"/>
</dbReference>
<dbReference type="Pfam" id="PF23197">
    <property type="entry name" value="IG_AIR9"/>
    <property type="match status" value="1"/>
</dbReference>
<evidence type="ECO:0000256" key="3">
    <source>
        <dbReference type="SAM" id="SignalP"/>
    </source>
</evidence>
<dbReference type="Pfam" id="PF16403">
    <property type="entry name" value="Bact_surface_Ig-like"/>
    <property type="match status" value="6"/>
</dbReference>
<dbReference type="Gene3D" id="2.60.40.10">
    <property type="entry name" value="Immunoglobulins"/>
    <property type="match status" value="6"/>
</dbReference>
<evidence type="ECO:0000259" key="5">
    <source>
        <dbReference type="Pfam" id="PF23197"/>
    </source>
</evidence>
<dbReference type="GO" id="GO:0001784">
    <property type="term" value="F:phosphotyrosine residue binding"/>
    <property type="evidence" value="ECO:0007669"/>
    <property type="project" value="TreeGrafter"/>
</dbReference>
<feature type="domain" description="Pesticidal crystal protein Cry22Aa Ig-like" evidence="4">
    <location>
        <begin position="603"/>
        <end position="684"/>
    </location>
</feature>
<evidence type="ECO:0000256" key="1">
    <source>
        <dbReference type="ARBA" id="ARBA00022999"/>
    </source>
</evidence>
<dbReference type="RefSeq" id="WP_066825586.1">
    <property type="nucleotide sequence ID" value="NZ_LTBA01000020.1"/>
</dbReference>
<dbReference type="Proteomes" id="UP000075531">
    <property type="component" value="Unassembled WGS sequence"/>
</dbReference>
<evidence type="ECO:0000313" key="6">
    <source>
        <dbReference type="EMBL" id="KYH34289.1"/>
    </source>
</evidence>
<dbReference type="PATRIC" id="fig|1121338.3.peg.1829"/>
<gene>
    <name evidence="6" type="ORF">CLTEP_17880</name>
</gene>
<keyword evidence="1" id="KW-0727">SH2 domain</keyword>
<feature type="compositionally biased region" description="Low complexity" evidence="2">
    <location>
        <begin position="472"/>
        <end position="484"/>
    </location>
</feature>
<evidence type="ECO:0000259" key="4">
    <source>
        <dbReference type="Pfam" id="PF16403"/>
    </source>
</evidence>
<dbReference type="InterPro" id="IPR032179">
    <property type="entry name" value="Cry22Aa_Ig-like"/>
</dbReference>
<reference evidence="6 7" key="1">
    <citation type="submission" date="2016-02" db="EMBL/GenBank/DDBJ databases">
        <title>Genome sequence of Clostridium tepidiprofundi DSM 19306.</title>
        <authorList>
            <person name="Poehlein A."/>
            <person name="Daniel R."/>
        </authorList>
    </citation>
    <scope>NUCLEOTIDE SEQUENCE [LARGE SCALE GENOMIC DNA]</scope>
    <source>
        <strain evidence="6 7">DSM 19306</strain>
    </source>
</reference>
<feature type="domain" description="Pesticidal crystal protein Cry22Aa Ig-like" evidence="4">
    <location>
        <begin position="791"/>
        <end position="872"/>
    </location>
</feature>
<dbReference type="Gene3D" id="2.60.40.2700">
    <property type="match status" value="1"/>
</dbReference>
<evidence type="ECO:0000256" key="2">
    <source>
        <dbReference type="SAM" id="MobiDB-lite"/>
    </source>
</evidence>
<feature type="domain" description="AIR9-like A9" evidence="5">
    <location>
        <begin position="498"/>
        <end position="578"/>
    </location>
</feature>
<dbReference type="OrthoDB" id="2489782at2"/>
<dbReference type="InterPro" id="IPR056284">
    <property type="entry name" value="AIR9-like_A9"/>
</dbReference>
<feature type="region of interest" description="Disordered" evidence="2">
    <location>
        <begin position="459"/>
        <end position="495"/>
    </location>
</feature>
<sequence>MEVLKKITSIFLLLLLTVSLPVFADIPKGTVVLRDKAYDLEYINNKEDSPNIQKIANDSYEIYVKGYDGKWYDNSSGKEISKNKIRAVTYMNNLGELSDYAERDGKKILLTVTRACYIASNQIMVQFNKKVDVTTALDKLNYKINSDILSDKDTIKLMEDGKTVIITLNKDIEDKKFMSNIFVSKNVLDINKNSMNLDYDKNVVVINDMKAFLDSDKELKSDIDILASGYELRDADIYGSVYINADSVRVLNTNVSNKIVINPGKEGTTNLLNTNSRCIDVLSGGTSSIHLYNVKSSELNVLSDRNLRVELRGRSLIGRTRVSSAAILDVISGSFGNVIINIEDGMKSVYGQAVELRGCFDKSVILESGVTLRVSKYTSIPNVIVSTFDKHAFVFFDGNFDKITIENNAKIKIKANSYIGKICSKLDVNIDVGSGAVVKETTKNVKNIGRGIVESNNGITSANTNIDEDSSKTSSKTSHSSSSHAGDGHVAQKPPTANDVTILGNFIVGQILTGNYVYYDRNGDKEGDSIFKWYRADDNSGTNKVKIDGAISKTYKLTSEDEGKYISFEVTPVAKTGKNKGVAVLSDFVGPVKGLLDTEKPVITLKGEKSLELTVGQIFRDPGVTAVDNIDGDISANVKATITDVSGNKVANVDTSKPGTFIIHYNVSDAAGNKADEVTRTVVVKEEVVLDTEEPVITLKGSKVIEVIAGNYFEDPGVTAVDNIDGDISANVKATITDVSGNKVANVDTSKPGTFIIHYNVSDAAGNKADEVTRTVVVKEEVVLDTEKPVITLKGSKVIEVIAGNYFEDPGVIAVDNIDGDISANVKATVTDVSGNKVANVDTSKPGTFIIHYNVSDAAGNKADEVTRTVIVKEEVVLDTEKPVITLKGSKVIEVIAGNYFEDPGVIAVDNIDRDISKRVNVTVTDRAGNEFTKVDTRKPFTFIIHYNVSDAAGNKADEVTRTVIVKKKVILDTKKPVITLIGAKTIKLTVGQTFEEPGVTAVDNIDGDISANVKVTVTDVSGNKVANVDTSKPGTFIIHYNVSDTAGNKANEVTRMVVVREREVPDTEKPVIVLRGEKIVELTVGQTFEDSGATAVDNIDGDISDNIKVTVTDVSGNEVANVDTSKTGAFTIHYNVSDAAGNKADEVTRTVIVNDSSVTKRSVNVKVQGHRVTISIESPNIKDSVTLKIENEKGDKVYVDQKDKARGEIINNKCEFTTELENGRYTAYINAIKNEKIIVRTFDINGTDEEKPVNIDIQGQKVTISIESPNIKNSVTLKIENEKGAIVFVGQKDKNDGGIIGNRCDFTTVLRKKGKYTVYINAIKNEGIIKRTIQIGVSN</sequence>
<feature type="domain" description="Pesticidal crystal protein Cry22Aa Ig-like" evidence="4">
    <location>
        <begin position="885"/>
        <end position="966"/>
    </location>
</feature>
<feature type="signal peptide" evidence="3">
    <location>
        <begin position="1"/>
        <end position="24"/>
    </location>
</feature>
<accession>A0A151B2X5</accession>
<protein>
    <submittedName>
        <fullName evidence="6">Pesticidal crystal protein cry22Aa</fullName>
    </submittedName>
</protein>
<dbReference type="PANTHER" id="PTHR15127">
    <property type="entry name" value="HEAVYWEIGHT, ISOFORM A"/>
    <property type="match status" value="1"/>
</dbReference>
<name>A0A151B2X5_9CLOT</name>
<keyword evidence="3" id="KW-0732">Signal</keyword>
<feature type="chain" id="PRO_5007577939" evidence="3">
    <location>
        <begin position="25"/>
        <end position="1340"/>
    </location>
</feature>
<dbReference type="STRING" id="1121338.CLTEP_17880"/>
<proteinExistence type="predicted"/>
<keyword evidence="7" id="KW-1185">Reference proteome</keyword>
<dbReference type="InterPro" id="IPR051846">
    <property type="entry name" value="SH2_domain_adapters"/>
</dbReference>
<dbReference type="EMBL" id="LTBA01000020">
    <property type="protein sequence ID" value="KYH34289.1"/>
    <property type="molecule type" value="Genomic_DNA"/>
</dbReference>
<organism evidence="6 7">
    <name type="scientific">Clostridium tepidiprofundi DSM 19306</name>
    <dbReference type="NCBI Taxonomy" id="1121338"/>
    <lineage>
        <taxon>Bacteria</taxon>
        <taxon>Bacillati</taxon>
        <taxon>Bacillota</taxon>
        <taxon>Clostridia</taxon>
        <taxon>Eubacteriales</taxon>
        <taxon>Clostridiaceae</taxon>
        <taxon>Clostridium</taxon>
    </lineage>
</organism>
<feature type="domain" description="Pesticidal crystal protein Cry22Aa Ig-like" evidence="4">
    <location>
        <begin position="979"/>
        <end position="1060"/>
    </location>
</feature>
<dbReference type="PANTHER" id="PTHR15127:SF32">
    <property type="entry name" value="HEAVYWEIGHT, ISOFORM A"/>
    <property type="match status" value="1"/>
</dbReference>
<feature type="domain" description="Pesticidal crystal protein Cry22Aa Ig-like" evidence="4">
    <location>
        <begin position="697"/>
        <end position="778"/>
    </location>
</feature>
<comment type="caution">
    <text evidence="6">The sequence shown here is derived from an EMBL/GenBank/DDBJ whole genome shotgun (WGS) entry which is preliminary data.</text>
</comment>
<evidence type="ECO:0000313" key="7">
    <source>
        <dbReference type="Proteomes" id="UP000075531"/>
    </source>
</evidence>